<dbReference type="InterPro" id="IPR045466">
    <property type="entry name" value="DUF6498"/>
</dbReference>
<comment type="caution">
    <text evidence="2">The sequence shown here is derived from an EMBL/GenBank/DDBJ whole genome shotgun (WGS) entry which is preliminary data.</text>
</comment>
<reference evidence="2 3" key="1">
    <citation type="submission" date="2015-12" db="EMBL/GenBank/DDBJ databases">
        <title>Haloprofundus marisrubri gen. nov., sp. nov., an extremely halophilic archaeon isolated from the Discovery deep brine-seawater interface in the Red Sea.</title>
        <authorList>
            <person name="Zhang G."/>
            <person name="Stingl U."/>
            <person name="Rashid M."/>
        </authorList>
    </citation>
    <scope>NUCLEOTIDE SEQUENCE [LARGE SCALE GENOMIC DNA]</scope>
    <source>
        <strain evidence="2 3">SB9</strain>
    </source>
</reference>
<feature type="transmembrane region" description="Helical" evidence="1">
    <location>
        <begin position="12"/>
        <end position="34"/>
    </location>
</feature>
<dbReference type="OrthoDB" id="169315at2157"/>
<feature type="transmembrane region" description="Helical" evidence="1">
    <location>
        <begin position="274"/>
        <end position="295"/>
    </location>
</feature>
<dbReference type="Pfam" id="PF20108">
    <property type="entry name" value="DUF6498"/>
    <property type="match status" value="1"/>
</dbReference>
<keyword evidence="1" id="KW-0472">Membrane</keyword>
<feature type="transmembrane region" description="Helical" evidence="1">
    <location>
        <begin position="301"/>
        <end position="322"/>
    </location>
</feature>
<dbReference type="EMBL" id="LOPU01000004">
    <property type="protein sequence ID" value="KTG11385.1"/>
    <property type="molecule type" value="Genomic_DNA"/>
</dbReference>
<organism evidence="2 3">
    <name type="scientific">Haloprofundus marisrubri</name>
    <dbReference type="NCBI Taxonomy" id="1514971"/>
    <lineage>
        <taxon>Archaea</taxon>
        <taxon>Methanobacteriati</taxon>
        <taxon>Methanobacteriota</taxon>
        <taxon>Stenosarchaea group</taxon>
        <taxon>Halobacteria</taxon>
        <taxon>Halobacteriales</taxon>
        <taxon>Haloferacaceae</taxon>
        <taxon>Haloprofundus</taxon>
    </lineage>
</organism>
<keyword evidence="1" id="KW-0812">Transmembrane</keyword>
<dbReference type="Proteomes" id="UP000054387">
    <property type="component" value="Unassembled WGS sequence"/>
</dbReference>
<evidence type="ECO:0000313" key="2">
    <source>
        <dbReference type="EMBL" id="KTG11385.1"/>
    </source>
</evidence>
<keyword evidence="1" id="KW-1133">Transmembrane helix</keyword>
<gene>
    <name evidence="2" type="ORF">AUR64_03780</name>
</gene>
<evidence type="ECO:0000313" key="3">
    <source>
        <dbReference type="Proteomes" id="UP000054387"/>
    </source>
</evidence>
<name>A0A0W1RD20_9EURY</name>
<keyword evidence="3" id="KW-1185">Reference proteome</keyword>
<dbReference type="RefSeq" id="WP_058580117.1">
    <property type="nucleotide sequence ID" value="NZ_LOPU01000004.1"/>
</dbReference>
<feature type="transmembrane region" description="Helical" evidence="1">
    <location>
        <begin position="141"/>
        <end position="161"/>
    </location>
</feature>
<proteinExistence type="predicted"/>
<feature type="transmembrane region" description="Helical" evidence="1">
    <location>
        <begin position="101"/>
        <end position="121"/>
    </location>
</feature>
<sequence length="398" mass="42359">MQFTPGEKRRLKLIALLALNVGPLVGVVVLDWSLVALLTVYWIELGACLGFAALEALFAEGKPDYDAEGFSWLVIGALSEKRGRIPIPGLPLSIQIANVPAIVMTLILGGIGWLLFGGVGVGGVSEATEATMSDSESLSAGLGIIAVTIGRAVDAASYFANKEYKSVSTQKPLQSALISVGGIGSAMFFGGGLVIAGAPGWLILIGVFAVKLLADIIDVYRDRLEAYDERTSVYLGFEDKSTDWEPINMEFNESPDIVCPNRLALLIGGVVRGLLSPAALLLVTPLLLLGLLAVANPDGNLSSLLSDAVVVLVGTFAVCGVIDRLVRYLCMEYRIAGGVVGYDRVFGPQWRLSSDQLADAERTQTVTDRLFGTETVVVEQDDRTIRLPHLSSRAMASF</sequence>
<dbReference type="AlphaFoldDB" id="A0A0W1RD20"/>
<evidence type="ECO:0000256" key="1">
    <source>
        <dbReference type="SAM" id="Phobius"/>
    </source>
</evidence>
<accession>A0A0W1RD20</accession>
<protein>
    <submittedName>
        <fullName evidence="2">Uncharacterized protein</fullName>
    </submittedName>
</protein>